<feature type="non-terminal residue" evidence="1">
    <location>
        <position position="1"/>
    </location>
</feature>
<reference evidence="1" key="2">
    <citation type="submission" date="2023-05" db="EMBL/GenBank/DDBJ databases">
        <authorList>
            <person name="Fouks B."/>
        </authorList>
    </citation>
    <scope>NUCLEOTIDE SEQUENCE</scope>
    <source>
        <strain evidence="1">Stay&amp;Tobe</strain>
        <tissue evidence="1">Testes</tissue>
    </source>
</reference>
<dbReference type="Proteomes" id="UP001233999">
    <property type="component" value="Unassembled WGS sequence"/>
</dbReference>
<dbReference type="AlphaFoldDB" id="A0AAD8E2N5"/>
<dbReference type="EMBL" id="JASPKZ010010582">
    <property type="protein sequence ID" value="KAJ9574257.1"/>
    <property type="molecule type" value="Genomic_DNA"/>
</dbReference>
<accession>A0AAD8E2N5</accession>
<gene>
    <name evidence="1" type="ORF">L9F63_026097</name>
</gene>
<proteinExistence type="predicted"/>
<sequence>SPSQQEVLSALKRRLEQTAVPEFPRHRLRMLSKLAEGAFGTQLVSKLHNSLRSVHRLL</sequence>
<keyword evidence="2" id="KW-1185">Reference proteome</keyword>
<evidence type="ECO:0000313" key="2">
    <source>
        <dbReference type="Proteomes" id="UP001233999"/>
    </source>
</evidence>
<organism evidence="1 2">
    <name type="scientific">Diploptera punctata</name>
    <name type="common">Pacific beetle cockroach</name>
    <dbReference type="NCBI Taxonomy" id="6984"/>
    <lineage>
        <taxon>Eukaryota</taxon>
        <taxon>Metazoa</taxon>
        <taxon>Ecdysozoa</taxon>
        <taxon>Arthropoda</taxon>
        <taxon>Hexapoda</taxon>
        <taxon>Insecta</taxon>
        <taxon>Pterygota</taxon>
        <taxon>Neoptera</taxon>
        <taxon>Polyneoptera</taxon>
        <taxon>Dictyoptera</taxon>
        <taxon>Blattodea</taxon>
        <taxon>Blaberoidea</taxon>
        <taxon>Blaberidae</taxon>
        <taxon>Diplopterinae</taxon>
        <taxon>Diploptera</taxon>
    </lineage>
</organism>
<comment type="caution">
    <text evidence="1">The sequence shown here is derived from an EMBL/GenBank/DDBJ whole genome shotgun (WGS) entry which is preliminary data.</text>
</comment>
<feature type="non-terminal residue" evidence="1">
    <location>
        <position position="58"/>
    </location>
</feature>
<reference evidence="1" key="1">
    <citation type="journal article" date="2023" name="IScience">
        <title>Live-bearing cockroach genome reveals convergent evolutionary mechanisms linked to viviparity in insects and beyond.</title>
        <authorList>
            <person name="Fouks B."/>
            <person name="Harrison M.C."/>
            <person name="Mikhailova A.A."/>
            <person name="Marchal E."/>
            <person name="English S."/>
            <person name="Carruthers M."/>
            <person name="Jennings E.C."/>
            <person name="Chiamaka E.L."/>
            <person name="Frigard R.A."/>
            <person name="Pippel M."/>
            <person name="Attardo G.M."/>
            <person name="Benoit J.B."/>
            <person name="Bornberg-Bauer E."/>
            <person name="Tobe S.S."/>
        </authorList>
    </citation>
    <scope>NUCLEOTIDE SEQUENCE</scope>
    <source>
        <strain evidence="1">Stay&amp;Tobe</strain>
    </source>
</reference>
<evidence type="ECO:0000313" key="1">
    <source>
        <dbReference type="EMBL" id="KAJ9574257.1"/>
    </source>
</evidence>
<name>A0AAD8E2N5_DIPPU</name>
<protein>
    <submittedName>
        <fullName evidence="1">Uncharacterized protein</fullName>
    </submittedName>
</protein>